<evidence type="ECO:0000256" key="1">
    <source>
        <dbReference type="SAM" id="MobiDB-lite"/>
    </source>
</evidence>
<name>A0A4S8KXX9_DENBC</name>
<gene>
    <name evidence="2" type="ORF">K435DRAFT_844994</name>
</gene>
<feature type="compositionally biased region" description="Low complexity" evidence="1">
    <location>
        <begin position="142"/>
        <end position="158"/>
    </location>
</feature>
<proteinExistence type="predicted"/>
<keyword evidence="3" id="KW-1185">Reference proteome</keyword>
<protein>
    <submittedName>
        <fullName evidence="2">Uncharacterized protein</fullName>
    </submittedName>
</protein>
<evidence type="ECO:0000313" key="3">
    <source>
        <dbReference type="Proteomes" id="UP000297245"/>
    </source>
</evidence>
<feature type="compositionally biased region" description="Polar residues" evidence="1">
    <location>
        <begin position="169"/>
        <end position="180"/>
    </location>
</feature>
<dbReference type="Proteomes" id="UP000297245">
    <property type="component" value="Unassembled WGS sequence"/>
</dbReference>
<accession>A0A4S8KXX9</accession>
<feature type="region of interest" description="Disordered" evidence="1">
    <location>
        <begin position="142"/>
        <end position="191"/>
    </location>
</feature>
<dbReference type="EMBL" id="ML179875">
    <property type="protein sequence ID" value="THU80721.1"/>
    <property type="molecule type" value="Genomic_DNA"/>
</dbReference>
<evidence type="ECO:0000313" key="2">
    <source>
        <dbReference type="EMBL" id="THU80721.1"/>
    </source>
</evidence>
<organism evidence="2 3">
    <name type="scientific">Dendrothele bispora (strain CBS 962.96)</name>
    <dbReference type="NCBI Taxonomy" id="1314807"/>
    <lineage>
        <taxon>Eukaryota</taxon>
        <taxon>Fungi</taxon>
        <taxon>Dikarya</taxon>
        <taxon>Basidiomycota</taxon>
        <taxon>Agaricomycotina</taxon>
        <taxon>Agaricomycetes</taxon>
        <taxon>Agaricomycetidae</taxon>
        <taxon>Agaricales</taxon>
        <taxon>Agaricales incertae sedis</taxon>
        <taxon>Dendrothele</taxon>
    </lineage>
</organism>
<sequence>MGASLDVSAATRYATLTRHFVTPGKATRVGGRDAVDDLHAPLLENEEEEVVHGVPDREETSWRMRGRLDHRACQGLDMGRRRGSAEGRTRSLVLAYQRVQGSTSYPTKGHKALLLGKDTRLDPLTGDKVAVKVAKAKKATISMSDYSPSGASSAESGPRNFHKAMSVSPPKTTRNNSWASPSGGPSVLPPDAVDLVVEDTEADRRLGPSRLRQVYRRGFVGHDEEGRVEEGEVEVEGTGEERVEEGEHILGVIEFEDENVNEIV</sequence>
<dbReference type="AlphaFoldDB" id="A0A4S8KXX9"/>
<reference evidence="2 3" key="1">
    <citation type="journal article" date="2019" name="Nat. Ecol. Evol.">
        <title>Megaphylogeny resolves global patterns of mushroom evolution.</title>
        <authorList>
            <person name="Varga T."/>
            <person name="Krizsan K."/>
            <person name="Foldi C."/>
            <person name="Dima B."/>
            <person name="Sanchez-Garcia M."/>
            <person name="Sanchez-Ramirez S."/>
            <person name="Szollosi G.J."/>
            <person name="Szarkandi J.G."/>
            <person name="Papp V."/>
            <person name="Albert L."/>
            <person name="Andreopoulos W."/>
            <person name="Angelini C."/>
            <person name="Antonin V."/>
            <person name="Barry K.W."/>
            <person name="Bougher N.L."/>
            <person name="Buchanan P."/>
            <person name="Buyck B."/>
            <person name="Bense V."/>
            <person name="Catcheside P."/>
            <person name="Chovatia M."/>
            <person name="Cooper J."/>
            <person name="Damon W."/>
            <person name="Desjardin D."/>
            <person name="Finy P."/>
            <person name="Geml J."/>
            <person name="Haridas S."/>
            <person name="Hughes K."/>
            <person name="Justo A."/>
            <person name="Karasinski D."/>
            <person name="Kautmanova I."/>
            <person name="Kiss B."/>
            <person name="Kocsube S."/>
            <person name="Kotiranta H."/>
            <person name="LaButti K.M."/>
            <person name="Lechner B.E."/>
            <person name="Liimatainen K."/>
            <person name="Lipzen A."/>
            <person name="Lukacs Z."/>
            <person name="Mihaltcheva S."/>
            <person name="Morgado L.N."/>
            <person name="Niskanen T."/>
            <person name="Noordeloos M.E."/>
            <person name="Ohm R.A."/>
            <person name="Ortiz-Santana B."/>
            <person name="Ovrebo C."/>
            <person name="Racz N."/>
            <person name="Riley R."/>
            <person name="Savchenko A."/>
            <person name="Shiryaev A."/>
            <person name="Soop K."/>
            <person name="Spirin V."/>
            <person name="Szebenyi C."/>
            <person name="Tomsovsky M."/>
            <person name="Tulloss R.E."/>
            <person name="Uehling J."/>
            <person name="Grigoriev I.V."/>
            <person name="Vagvolgyi C."/>
            <person name="Papp T."/>
            <person name="Martin F.M."/>
            <person name="Miettinen O."/>
            <person name="Hibbett D.S."/>
            <person name="Nagy L.G."/>
        </authorList>
    </citation>
    <scope>NUCLEOTIDE SEQUENCE [LARGE SCALE GENOMIC DNA]</scope>
    <source>
        <strain evidence="2 3">CBS 962.96</strain>
    </source>
</reference>